<accession>A0A1W1BVQ0</accession>
<dbReference type="Gene3D" id="3.40.30.10">
    <property type="entry name" value="Glutaredoxin"/>
    <property type="match status" value="1"/>
</dbReference>
<reference evidence="3" key="1">
    <citation type="submission" date="2016-10" db="EMBL/GenBank/DDBJ databases">
        <authorList>
            <person name="de Groot N.N."/>
        </authorList>
    </citation>
    <scope>NUCLEOTIDE SEQUENCE</scope>
</reference>
<dbReference type="PANTHER" id="PTHR42852">
    <property type="entry name" value="THIOL:DISULFIDE INTERCHANGE PROTEIN DSBE"/>
    <property type="match status" value="1"/>
</dbReference>
<dbReference type="PROSITE" id="PS51352">
    <property type="entry name" value="THIOREDOXIN_2"/>
    <property type="match status" value="1"/>
</dbReference>
<evidence type="ECO:0000256" key="1">
    <source>
        <dbReference type="SAM" id="Phobius"/>
    </source>
</evidence>
<dbReference type="AlphaFoldDB" id="A0A1W1BVQ0"/>
<name>A0A1W1BVQ0_9ZZZZ</name>
<feature type="domain" description="Thioredoxin" evidence="2">
    <location>
        <begin position="61"/>
        <end position="216"/>
    </location>
</feature>
<keyword evidence="1" id="KW-0812">Transmembrane</keyword>
<dbReference type="InterPro" id="IPR000866">
    <property type="entry name" value="AhpC/TSA"/>
</dbReference>
<dbReference type="EMBL" id="FPHE01000079">
    <property type="protein sequence ID" value="SFV57596.1"/>
    <property type="molecule type" value="Genomic_DNA"/>
</dbReference>
<dbReference type="GO" id="GO:0016491">
    <property type="term" value="F:oxidoreductase activity"/>
    <property type="evidence" value="ECO:0007669"/>
    <property type="project" value="InterPro"/>
</dbReference>
<dbReference type="PANTHER" id="PTHR42852:SF17">
    <property type="entry name" value="THIOREDOXIN-LIKE PROTEIN HI_1115"/>
    <property type="match status" value="1"/>
</dbReference>
<dbReference type="InterPro" id="IPR036249">
    <property type="entry name" value="Thioredoxin-like_sf"/>
</dbReference>
<dbReference type="InterPro" id="IPR013766">
    <property type="entry name" value="Thioredoxin_domain"/>
</dbReference>
<gene>
    <name evidence="3" type="ORF">MNB_SV-12-1980</name>
</gene>
<evidence type="ECO:0000313" key="3">
    <source>
        <dbReference type="EMBL" id="SFV57596.1"/>
    </source>
</evidence>
<feature type="transmembrane region" description="Helical" evidence="1">
    <location>
        <begin position="26"/>
        <end position="47"/>
    </location>
</feature>
<organism evidence="3">
    <name type="scientific">hydrothermal vent metagenome</name>
    <dbReference type="NCBI Taxonomy" id="652676"/>
    <lineage>
        <taxon>unclassified sequences</taxon>
        <taxon>metagenomes</taxon>
        <taxon>ecological metagenomes</taxon>
    </lineage>
</organism>
<dbReference type="CDD" id="cd02966">
    <property type="entry name" value="TlpA_like_family"/>
    <property type="match status" value="1"/>
</dbReference>
<dbReference type="Pfam" id="PF00578">
    <property type="entry name" value="AhpC-TSA"/>
    <property type="match status" value="1"/>
</dbReference>
<dbReference type="InterPro" id="IPR050553">
    <property type="entry name" value="Thioredoxin_ResA/DsbE_sf"/>
</dbReference>
<sequence length="225" mass="25930">MEKSKLIKKSDKSDESIKKNKLDKRVVILFLTSLIALVLAIGVYFFMPTTNKNIKEEHSKTILTSPNESFIFKTVKGQTFKINATPKSFEIPKMKNRIVFLKVFGWDCKYCQKEIPELIKLKKQFDGAFDIIAIESQHHTTKENLKLVEEKGINYHIITGDKYKKFLSYLKEHHGWSGVIPLSIVIGEDGKILAFEVGAKSYTLAELLKISLQQYKMIQKLQNKE</sequence>
<dbReference type="GO" id="GO:0016209">
    <property type="term" value="F:antioxidant activity"/>
    <property type="evidence" value="ECO:0007669"/>
    <property type="project" value="InterPro"/>
</dbReference>
<keyword evidence="1" id="KW-1133">Transmembrane helix</keyword>
<keyword evidence="1" id="KW-0472">Membrane</keyword>
<evidence type="ECO:0000259" key="2">
    <source>
        <dbReference type="PROSITE" id="PS51352"/>
    </source>
</evidence>
<dbReference type="SUPFAM" id="SSF52833">
    <property type="entry name" value="Thioredoxin-like"/>
    <property type="match status" value="1"/>
</dbReference>
<protein>
    <submittedName>
        <fullName evidence="3">Thioredoxin</fullName>
    </submittedName>
</protein>
<proteinExistence type="predicted"/>